<comment type="caution">
    <text evidence="1">The sequence shown here is derived from an EMBL/GenBank/DDBJ whole genome shotgun (WGS) entry which is preliminary data.</text>
</comment>
<dbReference type="EMBL" id="BMYI01000005">
    <property type="protein sequence ID" value="GHC22389.1"/>
    <property type="molecule type" value="Genomic_DNA"/>
</dbReference>
<evidence type="ECO:0008006" key="3">
    <source>
        <dbReference type="Google" id="ProtNLM"/>
    </source>
</evidence>
<dbReference type="Pfam" id="PF11985">
    <property type="entry name" value="Phage_Mu_Gp27"/>
    <property type="match status" value="1"/>
</dbReference>
<sequence length="179" mass="20159">MPPPRKIDLLPPELRDWLRDELRDRGFAGYEDLAERLNFRLEEEGLELRIRKSAIHAYGVEYEAMVKAQEEASAWAVGWMQDEGLADEAKRHSVLFQMITTLAFKVMKSQALKEGDEIDPKELHFLGRMLKDVMSSSGIREQTIAADRKAQAAKLEAAVVSGDIDAEAAAKARRIMGFA</sequence>
<evidence type="ECO:0000313" key="1">
    <source>
        <dbReference type="EMBL" id="GHC22389.1"/>
    </source>
</evidence>
<accession>A0ABQ3FFL7</accession>
<dbReference type="Proteomes" id="UP000658305">
    <property type="component" value="Unassembled WGS sequence"/>
</dbReference>
<dbReference type="RefSeq" id="WP_189381012.1">
    <property type="nucleotide sequence ID" value="NZ_BMYI01000005.1"/>
</dbReference>
<protein>
    <recommendedName>
        <fullName evidence="3">DUF3486 family protein</fullName>
    </recommendedName>
</protein>
<organism evidence="1 2">
    <name type="scientific">Gemmobacter nanjingensis</name>
    <dbReference type="NCBI Taxonomy" id="488454"/>
    <lineage>
        <taxon>Bacteria</taxon>
        <taxon>Pseudomonadati</taxon>
        <taxon>Pseudomonadota</taxon>
        <taxon>Alphaproteobacteria</taxon>
        <taxon>Rhodobacterales</taxon>
        <taxon>Paracoccaceae</taxon>
        <taxon>Gemmobacter</taxon>
    </lineage>
</organism>
<proteinExistence type="predicted"/>
<dbReference type="InterPro" id="IPR021874">
    <property type="entry name" value="Phage_Mu_Gp27"/>
</dbReference>
<name>A0ABQ3FFL7_9RHOB</name>
<reference evidence="2" key="1">
    <citation type="journal article" date="2019" name="Int. J. Syst. Evol. Microbiol.">
        <title>The Global Catalogue of Microorganisms (GCM) 10K type strain sequencing project: providing services to taxonomists for standard genome sequencing and annotation.</title>
        <authorList>
            <consortium name="The Broad Institute Genomics Platform"/>
            <consortium name="The Broad Institute Genome Sequencing Center for Infectious Disease"/>
            <person name="Wu L."/>
            <person name="Ma J."/>
        </authorList>
    </citation>
    <scope>NUCLEOTIDE SEQUENCE [LARGE SCALE GENOMIC DNA]</scope>
    <source>
        <strain evidence="2">KCTC 23298</strain>
    </source>
</reference>
<gene>
    <name evidence="1" type="ORF">GCM10007291_22280</name>
</gene>
<keyword evidence="2" id="KW-1185">Reference proteome</keyword>
<evidence type="ECO:0000313" key="2">
    <source>
        <dbReference type="Proteomes" id="UP000658305"/>
    </source>
</evidence>